<dbReference type="AlphaFoldDB" id="A0A1J9QT25"/>
<feature type="region of interest" description="Disordered" evidence="1">
    <location>
        <begin position="277"/>
        <end position="686"/>
    </location>
</feature>
<evidence type="ECO:0000313" key="2">
    <source>
        <dbReference type="EMBL" id="OJD31138.1"/>
    </source>
</evidence>
<feature type="compositionally biased region" description="Basic and acidic residues" evidence="1">
    <location>
        <begin position="459"/>
        <end position="475"/>
    </location>
</feature>
<dbReference type="RefSeq" id="XP_020127398.1">
    <property type="nucleotide sequence ID" value="XM_020277074.1"/>
</dbReference>
<feature type="compositionally biased region" description="Basic and acidic residues" evidence="1">
    <location>
        <begin position="282"/>
        <end position="301"/>
    </location>
</feature>
<gene>
    <name evidence="2" type="ORF">BKCO1_5200058</name>
</gene>
<dbReference type="OrthoDB" id="5374844at2759"/>
<feature type="compositionally biased region" description="Basic and acidic residues" evidence="1">
    <location>
        <begin position="944"/>
        <end position="962"/>
    </location>
</feature>
<feature type="region of interest" description="Disordered" evidence="1">
    <location>
        <begin position="701"/>
        <end position="857"/>
    </location>
</feature>
<feature type="region of interest" description="Disordered" evidence="1">
    <location>
        <begin position="1082"/>
        <end position="1103"/>
    </location>
</feature>
<feature type="compositionally biased region" description="Polar residues" evidence="1">
    <location>
        <begin position="398"/>
        <end position="412"/>
    </location>
</feature>
<feature type="compositionally biased region" description="Basic and acidic residues" evidence="1">
    <location>
        <begin position="437"/>
        <end position="446"/>
    </location>
</feature>
<feature type="compositionally biased region" description="Basic and acidic residues" evidence="1">
    <location>
        <begin position="356"/>
        <end position="366"/>
    </location>
</feature>
<feature type="region of interest" description="Disordered" evidence="1">
    <location>
        <begin position="929"/>
        <end position="990"/>
    </location>
</feature>
<name>A0A1J9QT25_9PEZI</name>
<feature type="compositionally biased region" description="Polar residues" evidence="1">
    <location>
        <begin position="1090"/>
        <end position="1099"/>
    </location>
</feature>
<feature type="compositionally biased region" description="Polar residues" evidence="1">
    <location>
        <begin position="499"/>
        <end position="517"/>
    </location>
</feature>
<feature type="compositionally biased region" description="Polar residues" evidence="1">
    <location>
        <begin position="525"/>
        <end position="544"/>
    </location>
</feature>
<accession>A0A1J9QT25</accession>
<comment type="caution">
    <text evidence="2">The sequence shown here is derived from an EMBL/GenBank/DDBJ whole genome shotgun (WGS) entry which is preliminary data.</text>
</comment>
<feature type="compositionally biased region" description="Polar residues" evidence="1">
    <location>
        <begin position="558"/>
        <end position="569"/>
    </location>
</feature>
<reference evidence="2 3" key="1">
    <citation type="submission" date="2016-10" db="EMBL/GenBank/DDBJ databases">
        <title>Proteomics and genomics reveal pathogen-plant mechanisms compatible with a hemibiotrophic lifestyle of Diplodia corticola.</title>
        <authorList>
            <person name="Fernandes I."/>
            <person name="De Jonge R."/>
            <person name="Van De Peer Y."/>
            <person name="Devreese B."/>
            <person name="Alves A."/>
            <person name="Esteves A.C."/>
        </authorList>
    </citation>
    <scope>NUCLEOTIDE SEQUENCE [LARGE SCALE GENOMIC DNA]</scope>
    <source>
        <strain evidence="2 3">CBS 112549</strain>
    </source>
</reference>
<feature type="compositionally biased region" description="Polar residues" evidence="1">
    <location>
        <begin position="848"/>
        <end position="857"/>
    </location>
</feature>
<feature type="compositionally biased region" description="Basic and acidic residues" evidence="1">
    <location>
        <begin position="742"/>
        <end position="751"/>
    </location>
</feature>
<evidence type="ECO:0000256" key="1">
    <source>
        <dbReference type="SAM" id="MobiDB-lite"/>
    </source>
</evidence>
<dbReference type="GeneID" id="31017335"/>
<dbReference type="Proteomes" id="UP000183809">
    <property type="component" value="Unassembled WGS sequence"/>
</dbReference>
<dbReference type="EMBL" id="MNUE01000052">
    <property type="protein sequence ID" value="OJD31138.1"/>
    <property type="molecule type" value="Genomic_DNA"/>
</dbReference>
<dbReference type="STRING" id="236234.A0A1J9QT25"/>
<feature type="compositionally biased region" description="Basic and acidic residues" evidence="1">
    <location>
        <begin position="545"/>
        <end position="556"/>
    </location>
</feature>
<proteinExistence type="predicted"/>
<protein>
    <submittedName>
        <fullName evidence="2">Regulator of microtubule dynamics protein 2</fullName>
    </submittedName>
</protein>
<feature type="compositionally biased region" description="Basic and acidic residues" evidence="1">
    <location>
        <begin position="645"/>
        <end position="663"/>
    </location>
</feature>
<keyword evidence="3" id="KW-1185">Reference proteome</keyword>
<sequence length="1244" mass="137515">MIMSELALKKVDQRLFWPSQTESATFARADSQEWMVGLQTVLDGFSESQASSANVFYPRAVHAGQDLFFDEHQGRLLMLIEDRLTVVVAPPAATHTFYVDIPFENISGVAISSEVELRLDLVSSIGPWTYVVNAEPYSTEAVSVELARAHEAQHVMEEVWRRCRPETASHRKELQSARSSSVPHVFDGNPGSDGMAVVPSNTLFYGAKEPPQAHDALPMRNTEHGAVQDDPTHDVALKDQVPEEQIFDEGVYSRNDGLDVDAVDQIAVVPPAELAKIGLDGGTKENDAHPSMKDTEMRTENEDSIYSLPDESPKPVFQLSQTLKTKGGDTGATQSAPQPRKRETKGRTSQGQGRKRQPDQKRNPERSEDDESDDEYRPGQHQKTVRKTSGRVTRASAARNTHVTEAAQTQIGGSILSKKVAETPPKPEIDLLPVKQSVDRTNREGHTAVGERAPEDDDHVTHPEVEGSAAHEHHATSNLENMETKAVDQKAPARMPRINQKQETSPGAGGSQQNIVIVSSDESDLSSWDQKGSPRSKSNINLSETRLEKGDTDPLEHTASSADKPTKNTAKPKGNLQKTEPAQRSVRKKKTAALLNGSEQRGKAEVLEEGNVLTALSKADGQSNGTGNRGLLHQKISRKSPVHVYDLHKPSSQEYHSPRKTPDPTKPIRTTYSAGKSRNRPEKDKFSSLIEKEEHFSKAAPASISLLPRKRSAGFDTPQGYGRRRSMDHENKMESSLPAMLFEKRMKRYDGSSEPTSPRSIVSLGPENPVEDFDGVSAPVGSSSSSFANQPISAAFEPESSPLARHSSRNARVFGSESERDTKRPSRNQRQESYFDSDELRVEEPLEDQTSSPSSATSILRSMHGMDSNSANDVEHNNMLNLRESAIEPVRTYREPVIPAESSNLQFFDAIPQRDVGSVKPEISHFEPNVLDSSRPRAKGLVGSEKRQMEDSVARHSEDRIPHGHVLSQPKRVVSSNSKKVPEPPGADSKAITINVPQQLLATSKSLQTPARPLIDPFNGQTLTPGQPKDETRFIRNLRKQMEKIRAAQIKLNDGGLAAGVCADNDDSERTLVDMIGAGVEEGSVEDKSSTAGFSSTDAEPNGHYEEVVEEVAWEECLRPHQRDIFDVLTRISRASTPSTLATAVPTSDSETAIEDILRDYEADGTYLIELMEETHRQEHETRRKCLLEARTHVAGGLYKINDRVIEHEKQARTDLLDNSWERGALVTKKHVHRLERMLKQMSD</sequence>
<organism evidence="2 3">
    <name type="scientific">Diplodia corticola</name>
    <dbReference type="NCBI Taxonomy" id="236234"/>
    <lineage>
        <taxon>Eukaryota</taxon>
        <taxon>Fungi</taxon>
        <taxon>Dikarya</taxon>
        <taxon>Ascomycota</taxon>
        <taxon>Pezizomycotina</taxon>
        <taxon>Dothideomycetes</taxon>
        <taxon>Dothideomycetes incertae sedis</taxon>
        <taxon>Botryosphaeriales</taxon>
        <taxon>Botryosphaeriaceae</taxon>
        <taxon>Diplodia</taxon>
    </lineage>
</organism>
<feature type="compositionally biased region" description="Basic and acidic residues" evidence="1">
    <location>
        <begin position="419"/>
        <end position="429"/>
    </location>
</feature>
<evidence type="ECO:0000313" key="3">
    <source>
        <dbReference type="Proteomes" id="UP000183809"/>
    </source>
</evidence>